<reference evidence="1" key="1">
    <citation type="submission" date="2021-01" db="EMBL/GenBank/DDBJ databases">
        <authorList>
            <consortium name="Genoscope - CEA"/>
            <person name="William W."/>
        </authorList>
    </citation>
    <scope>NUCLEOTIDE SEQUENCE</scope>
</reference>
<name>A0A8S1YBR7_PAROT</name>
<protein>
    <submittedName>
        <fullName evidence="1">Uncharacterized protein</fullName>
    </submittedName>
</protein>
<comment type="caution">
    <text evidence="1">The sequence shown here is derived from an EMBL/GenBank/DDBJ whole genome shotgun (WGS) entry which is preliminary data.</text>
</comment>
<dbReference type="EMBL" id="CAJJDP010000148">
    <property type="protein sequence ID" value="CAD8209262.1"/>
    <property type="molecule type" value="Genomic_DNA"/>
</dbReference>
<dbReference type="AlphaFoldDB" id="A0A8S1YBR7"/>
<gene>
    <name evidence="1" type="ORF">POCTA_138.1.T1460134</name>
</gene>
<accession>A0A8S1YBR7</accession>
<evidence type="ECO:0000313" key="2">
    <source>
        <dbReference type="Proteomes" id="UP000683925"/>
    </source>
</evidence>
<dbReference type="Proteomes" id="UP000683925">
    <property type="component" value="Unassembled WGS sequence"/>
</dbReference>
<proteinExistence type="predicted"/>
<keyword evidence="2" id="KW-1185">Reference proteome</keyword>
<organism evidence="1 2">
    <name type="scientific">Paramecium octaurelia</name>
    <dbReference type="NCBI Taxonomy" id="43137"/>
    <lineage>
        <taxon>Eukaryota</taxon>
        <taxon>Sar</taxon>
        <taxon>Alveolata</taxon>
        <taxon>Ciliophora</taxon>
        <taxon>Intramacronucleata</taxon>
        <taxon>Oligohymenophorea</taxon>
        <taxon>Peniculida</taxon>
        <taxon>Parameciidae</taxon>
        <taxon>Paramecium</taxon>
    </lineage>
</organism>
<sequence>MFFKQLNYISQLIKSQIREKSAINLSVRINSLGGFNYIQSQESYQLIIESINPQNIPKKQPQVTFILDTVSIILEKSNVDSSSMMSIVIQKGTQLCFGQFRLFFLKMNSNGYIRRELPLSTVNQPLIERGAYMIPYLFNISIILLIAQEKHERRQREKKYQDSFIVGMAQRMKLRWAILILIH</sequence>
<evidence type="ECO:0000313" key="1">
    <source>
        <dbReference type="EMBL" id="CAD8209262.1"/>
    </source>
</evidence>